<evidence type="ECO:0000313" key="3">
    <source>
        <dbReference type="Proteomes" id="UP000010422"/>
    </source>
</evidence>
<feature type="compositionally biased region" description="Gly residues" evidence="1">
    <location>
        <begin position="122"/>
        <end position="136"/>
    </location>
</feature>
<name>L0PD08_PNEJI</name>
<gene>
    <name evidence="2" type="ORF">PNEJI1_002753</name>
</gene>
<accession>L0PD08</accession>
<sequence>MHPGPFALLTLQPCLWTRRRRNQKIRAKHLPTVLPRVCGQHRLSEGGTAPLPAEALRGRRRAAGVSVARRVGGVPLRQPSGRRRAPKGASWKPAHHERRRAQRGRSEERGRGGPACRRRGAAYGGQGPPAGAYGGSREGRHQKRSSGPWHGSRGARGQAPSAACEGRGLRACASLRAEPLGSGRISCGTYPRQQPRCFCLDGTEALGGQRETQCCVRRRTGSAVTSVDRSSACGRRDAEQIVVVVHAGGECGSFIVCTDYTREVWGVVSLQWKQCTSAVWRQLCVLWMTTF</sequence>
<evidence type="ECO:0000313" key="2">
    <source>
        <dbReference type="EMBL" id="CCJ29510.1"/>
    </source>
</evidence>
<feature type="compositionally biased region" description="Basic residues" evidence="1">
    <location>
        <begin position="93"/>
        <end position="103"/>
    </location>
</feature>
<reference evidence="2 3" key="1">
    <citation type="journal article" date="2012" name="MBio">
        <title>De novo assembly of the Pneumocystis jirovecii genome from a single bronchoalveolar lavage fluid specimen from a patient.</title>
        <authorList>
            <person name="Cisse O.H."/>
            <person name="Pagni M."/>
            <person name="Hauser P.M."/>
        </authorList>
    </citation>
    <scope>NUCLEOTIDE SEQUENCE [LARGE SCALE GENOMIC DNA]</scope>
    <source>
        <strain evidence="2 3">SE8</strain>
    </source>
</reference>
<dbReference type="InParanoid" id="L0PD08"/>
<proteinExistence type="predicted"/>
<organism evidence="3">
    <name type="scientific">Pneumocystis jirovecii</name>
    <name type="common">Human pneumocystis pneumonia agent</name>
    <dbReference type="NCBI Taxonomy" id="42068"/>
    <lineage>
        <taxon>Eukaryota</taxon>
        <taxon>Fungi</taxon>
        <taxon>Dikarya</taxon>
        <taxon>Ascomycota</taxon>
        <taxon>Taphrinomycotina</taxon>
        <taxon>Pneumocystomycetes</taxon>
        <taxon>Pneumocystaceae</taxon>
        <taxon>Pneumocystis</taxon>
    </lineage>
</organism>
<dbReference type="AlphaFoldDB" id="L0PD08"/>
<dbReference type="VEuPathDB" id="FungiDB:PNEJI1_002753"/>
<dbReference type="Proteomes" id="UP000010422">
    <property type="component" value="Unassembled WGS sequence"/>
</dbReference>
<dbReference type="EMBL" id="CAKM01000189">
    <property type="protein sequence ID" value="CCJ29510.1"/>
    <property type="molecule type" value="Genomic_DNA"/>
</dbReference>
<comment type="caution">
    <text evidence="2">The sequence shown here is derived from an EMBL/GenBank/DDBJ whole genome shotgun (WGS) entry which is preliminary data.</text>
</comment>
<evidence type="ECO:0000256" key="1">
    <source>
        <dbReference type="SAM" id="MobiDB-lite"/>
    </source>
</evidence>
<feature type="region of interest" description="Disordered" evidence="1">
    <location>
        <begin position="70"/>
        <end position="161"/>
    </location>
</feature>
<protein>
    <submittedName>
        <fullName evidence="2">Uncharacterized protein</fullName>
    </submittedName>
</protein>